<keyword evidence="1" id="KW-0175">Coiled coil</keyword>
<evidence type="ECO:0000313" key="3">
    <source>
        <dbReference type="Proteomes" id="UP000008281"/>
    </source>
</evidence>
<dbReference type="Proteomes" id="UP000008281">
    <property type="component" value="Unassembled WGS sequence"/>
</dbReference>
<dbReference type="InParanoid" id="E3NFU6"/>
<accession>E3NFU6</accession>
<evidence type="ECO:0000313" key="2">
    <source>
        <dbReference type="EMBL" id="EFO96517.1"/>
    </source>
</evidence>
<keyword evidence="3" id="KW-1185">Reference proteome</keyword>
<sequence length="118" mass="14550">MDSETNRNWEAEWKVIKQELEVGEQVEDAHYILLMMRVTRQDAEWERRGRRKEELDRQLIEARRELAATERNMQEMNMKKTTDGMQRELRNKRALQREIRKINNELEEIYSSWEIMRP</sequence>
<organism evidence="3">
    <name type="scientific">Caenorhabditis remanei</name>
    <name type="common">Caenorhabditis vulgaris</name>
    <dbReference type="NCBI Taxonomy" id="31234"/>
    <lineage>
        <taxon>Eukaryota</taxon>
        <taxon>Metazoa</taxon>
        <taxon>Ecdysozoa</taxon>
        <taxon>Nematoda</taxon>
        <taxon>Chromadorea</taxon>
        <taxon>Rhabditida</taxon>
        <taxon>Rhabditina</taxon>
        <taxon>Rhabditomorpha</taxon>
        <taxon>Rhabditoidea</taxon>
        <taxon>Rhabditidae</taxon>
        <taxon>Peloderinae</taxon>
        <taxon>Caenorhabditis</taxon>
    </lineage>
</organism>
<gene>
    <name evidence="2" type="ORF">CRE_24252</name>
</gene>
<proteinExistence type="predicted"/>
<dbReference type="KEGG" id="crq:GCK72_011183"/>
<dbReference type="GeneID" id="9800720"/>
<reference evidence="2" key="1">
    <citation type="submission" date="2007-07" db="EMBL/GenBank/DDBJ databases">
        <title>PCAP assembly of the Caenorhabditis remanei genome.</title>
        <authorList>
            <consortium name="The Caenorhabditis remanei Sequencing Consortium"/>
            <person name="Wilson R.K."/>
        </authorList>
    </citation>
    <scope>NUCLEOTIDE SEQUENCE [LARGE SCALE GENOMIC DNA]</scope>
    <source>
        <strain evidence="2">PB4641</strain>
    </source>
</reference>
<dbReference type="EMBL" id="DS268643">
    <property type="protein sequence ID" value="EFO96517.1"/>
    <property type="molecule type" value="Genomic_DNA"/>
</dbReference>
<dbReference type="RefSeq" id="XP_003092728.2">
    <property type="nucleotide sequence ID" value="XM_003092680.2"/>
</dbReference>
<name>E3NFU6_CAERE</name>
<dbReference type="AlphaFoldDB" id="E3NFU6"/>
<evidence type="ECO:0000256" key="1">
    <source>
        <dbReference type="SAM" id="Coils"/>
    </source>
</evidence>
<protein>
    <submittedName>
        <fullName evidence="2">Uncharacterized protein</fullName>
    </submittedName>
</protein>
<feature type="coiled-coil region" evidence="1">
    <location>
        <begin position="52"/>
        <end position="112"/>
    </location>
</feature>
<dbReference type="HOGENOM" id="CLU_2075329_0_0_1"/>
<dbReference type="CTD" id="9800720"/>